<reference evidence="8 9" key="1">
    <citation type="submission" date="2021-01" db="EMBL/GenBank/DDBJ databases">
        <title>Entomomonas sp. F2A isolated from a house cricket (Acheta domesticus).</title>
        <authorList>
            <person name="Spergser J."/>
            <person name="Busse H.-J."/>
        </authorList>
    </citation>
    <scope>NUCLEOTIDE SEQUENCE [LARGE SCALE GENOMIC DNA]</scope>
    <source>
        <strain evidence="8 9">F2A</strain>
    </source>
</reference>
<dbReference type="InterPro" id="IPR002052">
    <property type="entry name" value="DNA_methylase_N6_adenine_CS"/>
</dbReference>
<dbReference type="Pfam" id="PF13847">
    <property type="entry name" value="Methyltransf_31"/>
    <property type="match status" value="1"/>
</dbReference>
<feature type="binding site" evidence="5">
    <location>
        <position position="168"/>
    </location>
    <ligand>
        <name>S-adenosyl-L-methionine</name>
        <dbReference type="ChEBI" id="CHEBI:59789"/>
    </ligand>
</feature>
<dbReference type="KEGG" id="eaz:JHT90_03430"/>
<gene>
    <name evidence="5 8" type="primary">prmC</name>
    <name evidence="8" type="ORF">JHT90_03430</name>
</gene>
<dbReference type="EC" id="2.1.1.297" evidence="5"/>
<dbReference type="FunFam" id="3.40.50.150:FF:000053">
    <property type="entry name" value="Release factor glutamine methyltransferase"/>
    <property type="match status" value="1"/>
</dbReference>
<dbReference type="HAMAP" id="MF_02126">
    <property type="entry name" value="RF_methyltr_PrmC"/>
    <property type="match status" value="1"/>
</dbReference>
<dbReference type="Gene3D" id="1.10.8.10">
    <property type="entry name" value="DNA helicase RuvA subunit, C-terminal domain"/>
    <property type="match status" value="1"/>
</dbReference>
<dbReference type="EMBL" id="CP067393">
    <property type="protein sequence ID" value="QQP86308.1"/>
    <property type="molecule type" value="Genomic_DNA"/>
</dbReference>
<dbReference type="RefSeq" id="WP_201094124.1">
    <property type="nucleotide sequence ID" value="NZ_CP067393.1"/>
</dbReference>
<dbReference type="PROSITE" id="PS00092">
    <property type="entry name" value="N6_MTASE"/>
    <property type="match status" value="1"/>
</dbReference>
<evidence type="ECO:0000259" key="6">
    <source>
        <dbReference type="Pfam" id="PF13847"/>
    </source>
</evidence>
<evidence type="ECO:0000256" key="2">
    <source>
        <dbReference type="ARBA" id="ARBA00022679"/>
    </source>
</evidence>
<dbReference type="NCBIfam" id="TIGR00536">
    <property type="entry name" value="hemK_fam"/>
    <property type="match status" value="1"/>
</dbReference>
<evidence type="ECO:0000256" key="4">
    <source>
        <dbReference type="ARBA" id="ARBA00048391"/>
    </source>
</evidence>
<evidence type="ECO:0000313" key="9">
    <source>
        <dbReference type="Proteomes" id="UP000595278"/>
    </source>
</evidence>
<keyword evidence="9" id="KW-1185">Reference proteome</keyword>
<dbReference type="AlphaFoldDB" id="A0A974NGN0"/>
<dbReference type="GO" id="GO:0032259">
    <property type="term" value="P:methylation"/>
    <property type="evidence" value="ECO:0007669"/>
    <property type="project" value="UniProtKB-KW"/>
</dbReference>
<evidence type="ECO:0000256" key="5">
    <source>
        <dbReference type="HAMAP-Rule" id="MF_02126"/>
    </source>
</evidence>
<dbReference type="PANTHER" id="PTHR18895">
    <property type="entry name" value="HEMK METHYLTRANSFERASE"/>
    <property type="match status" value="1"/>
</dbReference>
<dbReference type="GO" id="GO:0102559">
    <property type="term" value="F:peptide chain release factor N(5)-glutamine methyltransferase activity"/>
    <property type="evidence" value="ECO:0007669"/>
    <property type="project" value="UniProtKB-EC"/>
</dbReference>
<feature type="domain" description="Methyltransferase" evidence="6">
    <location>
        <begin position="108"/>
        <end position="240"/>
    </location>
</feature>
<dbReference type="Proteomes" id="UP000595278">
    <property type="component" value="Chromosome"/>
</dbReference>
<dbReference type="Pfam" id="PF17827">
    <property type="entry name" value="PrmC_N"/>
    <property type="match status" value="1"/>
</dbReference>
<feature type="domain" description="Release factor glutamine methyltransferase N-terminal" evidence="7">
    <location>
        <begin position="12"/>
        <end position="72"/>
    </location>
</feature>
<feature type="binding site" evidence="5">
    <location>
        <position position="183"/>
    </location>
    <ligand>
        <name>S-adenosyl-L-methionine</name>
        <dbReference type="ChEBI" id="CHEBI:59789"/>
    </ligand>
</feature>
<dbReference type="SUPFAM" id="SSF53335">
    <property type="entry name" value="S-adenosyl-L-methionine-dependent methyltransferases"/>
    <property type="match status" value="1"/>
</dbReference>
<name>A0A974NGN0_9GAMM</name>
<dbReference type="InterPro" id="IPR025714">
    <property type="entry name" value="Methyltranfer_dom"/>
</dbReference>
<comment type="similarity">
    <text evidence="5">Belongs to the protein N5-glutamine methyltransferase family. PrmC subfamily.</text>
</comment>
<keyword evidence="2 5" id="KW-0808">Transferase</keyword>
<comment type="catalytic activity">
    <reaction evidence="4 5">
        <text>L-glutaminyl-[peptide chain release factor] + S-adenosyl-L-methionine = N(5)-methyl-L-glutaminyl-[peptide chain release factor] + S-adenosyl-L-homocysteine + H(+)</text>
        <dbReference type="Rhea" id="RHEA:42896"/>
        <dbReference type="Rhea" id="RHEA-COMP:10271"/>
        <dbReference type="Rhea" id="RHEA-COMP:10272"/>
        <dbReference type="ChEBI" id="CHEBI:15378"/>
        <dbReference type="ChEBI" id="CHEBI:30011"/>
        <dbReference type="ChEBI" id="CHEBI:57856"/>
        <dbReference type="ChEBI" id="CHEBI:59789"/>
        <dbReference type="ChEBI" id="CHEBI:61891"/>
        <dbReference type="EC" id="2.1.1.297"/>
    </reaction>
</comment>
<dbReference type="InterPro" id="IPR040758">
    <property type="entry name" value="PrmC_N"/>
</dbReference>
<evidence type="ECO:0000256" key="3">
    <source>
        <dbReference type="ARBA" id="ARBA00022691"/>
    </source>
</evidence>
<sequence>MISIQQLLKGSRLPNSPTERLDVELLLAAALNKPTSYLHTWPEKLVDQQTLTLFNDYLQKRLQGEPIAYILGEQGFWSLDLQVGKQTLIPRPDTELLVETCLNHTPKDKVLHILDLGTGTGAIALAIASERPLTQVVGVDFIEAAIQLAEKNLARLKLTNVEFIQSNWFSHLIGQQFNIIVSNPPYIASDDPHLVEGDVRFEPKTALISGKDGLDDIRKIIQQAPDYLLENGWLFFEHGYQQAKTVQELLAERGFTNISTYYDLGGNERVTGGQWL</sequence>
<feature type="binding site" evidence="5">
    <location>
        <begin position="183"/>
        <end position="186"/>
    </location>
    <ligand>
        <name>substrate</name>
    </ligand>
</feature>
<feature type="binding site" evidence="5">
    <location>
        <begin position="117"/>
        <end position="121"/>
    </location>
    <ligand>
        <name>S-adenosyl-L-methionine</name>
        <dbReference type="ChEBI" id="CHEBI:59789"/>
    </ligand>
</feature>
<dbReference type="InterPro" id="IPR029063">
    <property type="entry name" value="SAM-dependent_MTases_sf"/>
</dbReference>
<dbReference type="InterPro" id="IPR004556">
    <property type="entry name" value="HemK-like"/>
</dbReference>
<accession>A0A974NGN0</accession>
<dbReference type="InterPro" id="IPR019874">
    <property type="entry name" value="RF_methyltr_PrmC"/>
</dbReference>
<dbReference type="InterPro" id="IPR050320">
    <property type="entry name" value="N5-glutamine_MTase"/>
</dbReference>
<evidence type="ECO:0000313" key="8">
    <source>
        <dbReference type="EMBL" id="QQP86308.1"/>
    </source>
</evidence>
<dbReference type="NCBIfam" id="TIGR03534">
    <property type="entry name" value="RF_mod_PrmC"/>
    <property type="match status" value="1"/>
</dbReference>
<dbReference type="Gene3D" id="3.40.50.150">
    <property type="entry name" value="Vaccinia Virus protein VP39"/>
    <property type="match status" value="1"/>
</dbReference>
<evidence type="ECO:0000259" key="7">
    <source>
        <dbReference type="Pfam" id="PF17827"/>
    </source>
</evidence>
<proteinExistence type="inferred from homology"/>
<dbReference type="CDD" id="cd02440">
    <property type="entry name" value="AdoMet_MTases"/>
    <property type="match status" value="1"/>
</dbReference>
<dbReference type="GO" id="GO:0003676">
    <property type="term" value="F:nucleic acid binding"/>
    <property type="evidence" value="ECO:0007669"/>
    <property type="project" value="InterPro"/>
</dbReference>
<keyword evidence="1 5" id="KW-0489">Methyltransferase</keyword>
<comment type="function">
    <text evidence="5">Methylates the class 1 translation termination release factors RF1/PrfA and RF2/PrfB on the glutamine residue of the universally conserved GGQ motif.</text>
</comment>
<organism evidence="8 9">
    <name type="scientific">Entomomonas asaccharolytica</name>
    <dbReference type="NCBI Taxonomy" id="2785331"/>
    <lineage>
        <taxon>Bacteria</taxon>
        <taxon>Pseudomonadati</taxon>
        <taxon>Pseudomonadota</taxon>
        <taxon>Gammaproteobacteria</taxon>
        <taxon>Pseudomonadales</taxon>
        <taxon>Pseudomonadaceae</taxon>
        <taxon>Entomomonas</taxon>
    </lineage>
</organism>
<evidence type="ECO:0000256" key="1">
    <source>
        <dbReference type="ARBA" id="ARBA00022603"/>
    </source>
</evidence>
<feature type="binding site" evidence="5">
    <location>
        <position position="140"/>
    </location>
    <ligand>
        <name>S-adenosyl-L-methionine</name>
        <dbReference type="ChEBI" id="CHEBI:59789"/>
    </ligand>
</feature>
<keyword evidence="3 5" id="KW-0949">S-adenosyl-L-methionine</keyword>
<dbReference type="PANTHER" id="PTHR18895:SF74">
    <property type="entry name" value="MTRF1L RELEASE FACTOR GLUTAMINE METHYLTRANSFERASE"/>
    <property type="match status" value="1"/>
</dbReference>
<protein>
    <recommendedName>
        <fullName evidence="5">Release factor glutamine methyltransferase</fullName>
        <shortName evidence="5">RF MTase</shortName>
        <ecNumber evidence="5">2.1.1.297</ecNumber>
    </recommendedName>
    <alternativeName>
        <fullName evidence="5">N5-glutamine methyltransferase PrmC</fullName>
    </alternativeName>
    <alternativeName>
        <fullName evidence="5">Protein-(glutamine-N5) MTase PrmC</fullName>
    </alternativeName>
    <alternativeName>
        <fullName evidence="5">Protein-glutamine N-methyltransferase PrmC</fullName>
    </alternativeName>
</protein>